<feature type="region of interest" description="Disordered" evidence="6">
    <location>
        <begin position="314"/>
        <end position="341"/>
    </location>
</feature>
<dbReference type="InterPro" id="IPR019536">
    <property type="entry name" value="USHBP1_PDZ-bd"/>
</dbReference>
<feature type="domain" description="EF-hand" evidence="7">
    <location>
        <begin position="1"/>
        <end position="35"/>
    </location>
</feature>
<organism evidence="8 9">
    <name type="scientific">Clytia hemisphaerica</name>
    <dbReference type="NCBI Taxonomy" id="252671"/>
    <lineage>
        <taxon>Eukaryota</taxon>
        <taxon>Metazoa</taxon>
        <taxon>Cnidaria</taxon>
        <taxon>Hydrozoa</taxon>
        <taxon>Hydroidolina</taxon>
        <taxon>Leptothecata</taxon>
        <taxon>Obeliida</taxon>
        <taxon>Clytiidae</taxon>
        <taxon>Clytia</taxon>
    </lineage>
</organism>
<evidence type="ECO:0000256" key="6">
    <source>
        <dbReference type="SAM" id="MobiDB-lite"/>
    </source>
</evidence>
<keyword evidence="3" id="KW-0455">Luminescence</keyword>
<dbReference type="GO" id="GO:0008218">
    <property type="term" value="P:bioluminescence"/>
    <property type="evidence" value="ECO:0007669"/>
    <property type="project" value="UniProtKB-KW"/>
</dbReference>
<dbReference type="PANTHER" id="PTHR23347">
    <property type="entry name" value="COLORECTAL MUTANT CANCER PROTEIN MCC PROTEIN -RELATED"/>
    <property type="match status" value="1"/>
</dbReference>
<comment type="similarity">
    <text evidence="1">Belongs to the aequorin family.</text>
</comment>
<evidence type="ECO:0000256" key="1">
    <source>
        <dbReference type="ARBA" id="ARBA00007828"/>
    </source>
</evidence>
<feature type="region of interest" description="Disordered" evidence="6">
    <location>
        <begin position="1084"/>
        <end position="1115"/>
    </location>
</feature>
<dbReference type="InterPro" id="IPR018247">
    <property type="entry name" value="EF_Hand_1_Ca_BS"/>
</dbReference>
<feature type="region of interest" description="Disordered" evidence="6">
    <location>
        <begin position="905"/>
        <end position="936"/>
    </location>
</feature>
<feature type="coiled-coil region" evidence="5">
    <location>
        <begin position="999"/>
        <end position="1072"/>
    </location>
</feature>
<dbReference type="OrthoDB" id="6256369at2759"/>
<accession>A0A7M5XCH8</accession>
<feature type="compositionally biased region" description="Low complexity" evidence="6">
    <location>
        <begin position="1087"/>
        <end position="1101"/>
    </location>
</feature>
<feature type="compositionally biased region" description="Polar residues" evidence="6">
    <location>
        <begin position="644"/>
        <end position="659"/>
    </location>
</feature>
<feature type="compositionally biased region" description="Low complexity" evidence="6">
    <location>
        <begin position="680"/>
        <end position="695"/>
    </location>
</feature>
<dbReference type="PROSITE" id="PS00018">
    <property type="entry name" value="EF_HAND_1"/>
    <property type="match status" value="1"/>
</dbReference>
<feature type="compositionally biased region" description="Polar residues" evidence="6">
    <location>
        <begin position="73"/>
        <end position="85"/>
    </location>
</feature>
<dbReference type="InterPro" id="IPR011992">
    <property type="entry name" value="EF-hand-dom_pair"/>
</dbReference>
<feature type="compositionally biased region" description="Polar residues" evidence="6">
    <location>
        <begin position="601"/>
        <end position="613"/>
    </location>
</feature>
<feature type="region of interest" description="Disordered" evidence="6">
    <location>
        <begin position="383"/>
        <end position="405"/>
    </location>
</feature>
<feature type="region of interest" description="Disordered" evidence="6">
    <location>
        <begin position="673"/>
        <end position="699"/>
    </location>
</feature>
<keyword evidence="9" id="KW-1185">Reference proteome</keyword>
<evidence type="ECO:0000256" key="2">
    <source>
        <dbReference type="ARBA" id="ARBA00022837"/>
    </source>
</evidence>
<reference evidence="8" key="1">
    <citation type="submission" date="2021-01" db="UniProtKB">
        <authorList>
            <consortium name="EnsemblMetazoa"/>
        </authorList>
    </citation>
    <scope>IDENTIFICATION</scope>
</reference>
<keyword evidence="2" id="KW-0106">Calcium</keyword>
<dbReference type="PROSITE" id="PS50222">
    <property type="entry name" value="EF_HAND_2"/>
    <property type="match status" value="1"/>
</dbReference>
<protein>
    <recommendedName>
        <fullName evidence="7">EF-hand domain-containing protein</fullName>
    </recommendedName>
</protein>
<evidence type="ECO:0000256" key="5">
    <source>
        <dbReference type="SAM" id="Coils"/>
    </source>
</evidence>
<name>A0A7M5XCH8_9CNID</name>
<evidence type="ECO:0000256" key="3">
    <source>
        <dbReference type="ARBA" id="ARBA00023223"/>
    </source>
</evidence>
<feature type="compositionally biased region" description="Basic and acidic residues" evidence="6">
    <location>
        <begin position="114"/>
        <end position="134"/>
    </location>
</feature>
<dbReference type="Gene3D" id="1.10.238.10">
    <property type="entry name" value="EF-hand"/>
    <property type="match status" value="1"/>
</dbReference>
<feature type="compositionally biased region" description="Acidic residues" evidence="6">
    <location>
        <begin position="317"/>
        <end position="333"/>
    </location>
</feature>
<feature type="region of interest" description="Disordered" evidence="6">
    <location>
        <begin position="426"/>
        <end position="449"/>
    </location>
</feature>
<dbReference type="Pfam" id="PF10506">
    <property type="entry name" value="USHBP1_PDZ-bd"/>
    <property type="match status" value="2"/>
</dbReference>
<dbReference type="InterPro" id="IPR002048">
    <property type="entry name" value="EF_hand_dom"/>
</dbReference>
<feature type="compositionally biased region" description="Polar residues" evidence="6">
    <location>
        <begin position="567"/>
        <end position="583"/>
    </location>
</feature>
<dbReference type="RefSeq" id="XP_066933131.1">
    <property type="nucleotide sequence ID" value="XM_067077030.1"/>
</dbReference>
<feature type="compositionally biased region" description="Polar residues" evidence="6">
    <location>
        <begin position="429"/>
        <end position="445"/>
    </location>
</feature>
<dbReference type="AlphaFoldDB" id="A0A7M5XCH8"/>
<feature type="compositionally biased region" description="Polar residues" evidence="6">
    <location>
        <begin position="624"/>
        <end position="633"/>
    </location>
</feature>
<dbReference type="SUPFAM" id="SSF47473">
    <property type="entry name" value="EF-hand"/>
    <property type="match status" value="1"/>
</dbReference>
<evidence type="ECO:0000259" key="7">
    <source>
        <dbReference type="PROSITE" id="PS50222"/>
    </source>
</evidence>
<evidence type="ECO:0000256" key="4">
    <source>
        <dbReference type="ARBA" id="ARBA00023262"/>
    </source>
</evidence>
<feature type="compositionally biased region" description="Polar residues" evidence="6">
    <location>
        <begin position="919"/>
        <end position="935"/>
    </location>
</feature>
<dbReference type="InterPro" id="IPR040171">
    <property type="entry name" value="USBP1-like"/>
</dbReference>
<keyword evidence="4" id="KW-0599">Photoprotein</keyword>
<dbReference type="PANTHER" id="PTHR23347:SF6">
    <property type="entry name" value="FI17904P1"/>
    <property type="match status" value="1"/>
</dbReference>
<dbReference type="EnsemblMetazoa" id="CLYHEMT021323.1">
    <property type="protein sequence ID" value="CLYHEMP021323.1"/>
    <property type="gene ID" value="CLYHEMG021323"/>
</dbReference>
<dbReference type="Pfam" id="PF13499">
    <property type="entry name" value="EF-hand_7"/>
    <property type="match status" value="1"/>
</dbReference>
<dbReference type="GeneID" id="136820802"/>
<proteinExistence type="inferred from homology"/>
<evidence type="ECO:0000313" key="8">
    <source>
        <dbReference type="EnsemblMetazoa" id="CLYHEMP021323.1"/>
    </source>
</evidence>
<dbReference type="Proteomes" id="UP000594262">
    <property type="component" value="Unplaced"/>
</dbReference>
<feature type="region of interest" description="Disordered" evidence="6">
    <location>
        <begin position="557"/>
        <end position="659"/>
    </location>
</feature>
<dbReference type="GO" id="GO:0005509">
    <property type="term" value="F:calcium ion binding"/>
    <property type="evidence" value="ECO:0007669"/>
    <property type="project" value="InterPro"/>
</dbReference>
<sequence>MDEFVKKVFVACDKDQDGYLDRSDLEEVKKQIGLEGSISDIFEQFGAGNTGKISYKQFCENSQILFGDQVYSSESSPEYCSTDSETAAKELQQQQKQLIHQQKQKQQVASKRPMASEKGRGKEDVRKEKRFADHDTTDLDEELKASGDKIKQIAESFALDPHYNPHRKSGGGFEDYLDEKTLARLEELKIIPNQPISEKPSYAVHHASISHSRQPKDDFASASSGPDYLEISKKLHLAALTSYKNEIYELNTRLHKTRGERDHLRKQQSLWSIEKQKMQKDFEERLQSQTMRITELQSVIAELTRKLNAANDNKIIEEEEEDFEENDEDEDEDARSRFTSDIENQGSRACSECSSEHCDCQNHLDIEGPNQVNLLATTKDLIRTPRAPNQDGEELPTPESAQDNNDLTVQLHRVLGALESNIELRKQNKPNTDATGERSNVSNAADASEVDLESNFLGEAREEFVNPSSLLSPDSMMSGGPQITEMLKQIDNLRKEKRDLEKQLQENSIQGFVNAGHGEEEFSKLRQENSYLRSKLRKSEQELDEVKTSNIAFKEERERLKKKTRSIQESADSLDQKSSSDTQSSPHHGHRRSHSTHIDRSQSPVAHQRSSSVAADRSTMPAHRSNSMTSGSPTLHKRSHSEARSSPNSSLGRLPTQSSSSVFAMVNNKGYTVSPENSLRRQQQQQMDSSDLGSSIGDESQRNVLNQALVRNVRGKIPEELLQTLMAYTSVDPILKHLANHFVAEIEERTKEGLINVERLESKLSHLQAQKNLIHLSLQESKQNAENLSLLCGKYESNSTAWSLALQNTEELLETYEVMLQLQESEADIFSRNCQAIGVVGNFDTIKSMTSTKSSQSNISIASSSSHIGFEDEDILKSYHSKRKDLETQAKNILLQLDKKYDNASQNPSIADHDELSYKSRTSTGSSMNSTCTDTLSKDEEHRLRDYIKRLKSERNTYKATVNEKLESVNEYFDPPQNTSGLPSTDRSEKRNFNMNLEMAVILEDMEALKEERAELKHNIYLLEKEKRALELKMNAKDAQEQAYIVHIEHLKSEVKDQLKKRRQMLKDAQRKGQFSVMEDETLSIHSGSTQTSSNQQYSSTEEIQTSDSSRRERKLKQRIQELVDTLETLSKNSEIRHKQTNEYISDLKRANGALVTAYEKAKKRHARRLKKFEQQVVQIVEKYQYQVKQLKEQIKVLKDTPPSTLQTPQTETSL</sequence>
<feature type="compositionally biased region" description="Low complexity" evidence="6">
    <location>
        <begin position="92"/>
        <end position="107"/>
    </location>
</feature>
<keyword evidence="5" id="KW-0175">Coiled coil</keyword>
<feature type="region of interest" description="Disordered" evidence="6">
    <location>
        <begin position="73"/>
        <end position="134"/>
    </location>
</feature>
<evidence type="ECO:0000313" key="9">
    <source>
        <dbReference type="Proteomes" id="UP000594262"/>
    </source>
</evidence>